<reference evidence="1" key="1">
    <citation type="journal article" date="2022" name="bioRxiv">
        <title>Sequencing and chromosome-scale assembly of the giantPleurodeles waltlgenome.</title>
        <authorList>
            <person name="Brown T."/>
            <person name="Elewa A."/>
            <person name="Iarovenko S."/>
            <person name="Subramanian E."/>
            <person name="Araus A.J."/>
            <person name="Petzold A."/>
            <person name="Susuki M."/>
            <person name="Suzuki K.-i.T."/>
            <person name="Hayashi T."/>
            <person name="Toyoda A."/>
            <person name="Oliveira C."/>
            <person name="Osipova E."/>
            <person name="Leigh N.D."/>
            <person name="Simon A."/>
            <person name="Yun M.H."/>
        </authorList>
    </citation>
    <scope>NUCLEOTIDE SEQUENCE</scope>
    <source>
        <strain evidence="1">20211129_DDA</strain>
        <tissue evidence="1">Liver</tissue>
    </source>
</reference>
<evidence type="ECO:0000313" key="1">
    <source>
        <dbReference type="EMBL" id="KAJ1156322.1"/>
    </source>
</evidence>
<dbReference type="Proteomes" id="UP001066276">
    <property type="component" value="Chromosome 5"/>
</dbReference>
<protein>
    <submittedName>
        <fullName evidence="1">Uncharacterized protein</fullName>
    </submittedName>
</protein>
<keyword evidence="2" id="KW-1185">Reference proteome</keyword>
<accession>A0AAV7RX83</accession>
<sequence>MAQYPQGEEKVVPQAAGWTNKGAERAAALKIETLEWCTGMGGFVHLPTSQGIRRNQPEAAGISLALALPVLLVPHHLISQPKDSSRISQGLWHLPAARRRRTGELEGEVLGVRRNRKT</sequence>
<dbReference type="AlphaFoldDB" id="A0AAV7RX83"/>
<organism evidence="1 2">
    <name type="scientific">Pleurodeles waltl</name>
    <name type="common">Iberian ribbed newt</name>
    <dbReference type="NCBI Taxonomy" id="8319"/>
    <lineage>
        <taxon>Eukaryota</taxon>
        <taxon>Metazoa</taxon>
        <taxon>Chordata</taxon>
        <taxon>Craniata</taxon>
        <taxon>Vertebrata</taxon>
        <taxon>Euteleostomi</taxon>
        <taxon>Amphibia</taxon>
        <taxon>Batrachia</taxon>
        <taxon>Caudata</taxon>
        <taxon>Salamandroidea</taxon>
        <taxon>Salamandridae</taxon>
        <taxon>Pleurodelinae</taxon>
        <taxon>Pleurodeles</taxon>
    </lineage>
</organism>
<evidence type="ECO:0000313" key="2">
    <source>
        <dbReference type="Proteomes" id="UP001066276"/>
    </source>
</evidence>
<dbReference type="EMBL" id="JANPWB010000009">
    <property type="protein sequence ID" value="KAJ1156322.1"/>
    <property type="molecule type" value="Genomic_DNA"/>
</dbReference>
<gene>
    <name evidence="1" type="ORF">NDU88_009046</name>
</gene>
<comment type="caution">
    <text evidence="1">The sequence shown here is derived from an EMBL/GenBank/DDBJ whole genome shotgun (WGS) entry which is preliminary data.</text>
</comment>
<name>A0AAV7RX83_PLEWA</name>
<proteinExistence type="predicted"/>